<dbReference type="GO" id="GO:0004519">
    <property type="term" value="F:endonuclease activity"/>
    <property type="evidence" value="ECO:0007669"/>
    <property type="project" value="UniProtKB-KW"/>
</dbReference>
<sequence length="216" mass="23786">MRIGTWNLAGRWSDEHRGLMLDADCDVWLLTEVNERTSLPRYAVSPSLALMARRRRWAAVASRLPLTSSPDPHPASAAAQIRATTYVSSVLPWTSCGSRHPWVGDRHADKTRHAVDDLLLRLRAADSLIWGGDWNHALDGREHAGSQGGRREIARALDELGLVVPTAELPHPIEGLLSIDHVAVPRGTAATARRVEATHEGKRLSDHDAYVVDTDL</sequence>
<keyword evidence="2" id="KW-0378">Hydrolase</keyword>
<evidence type="ECO:0000313" key="3">
    <source>
        <dbReference type="Proteomes" id="UP000618818"/>
    </source>
</evidence>
<keyword evidence="3" id="KW-1185">Reference proteome</keyword>
<evidence type="ECO:0000259" key="1">
    <source>
        <dbReference type="Pfam" id="PF03372"/>
    </source>
</evidence>
<keyword evidence="2" id="KW-0255">Endonuclease</keyword>
<accession>A0ABR8N508</accession>
<feature type="domain" description="Endonuclease/exonuclease/phosphatase" evidence="1">
    <location>
        <begin position="4"/>
        <end position="207"/>
    </location>
</feature>
<evidence type="ECO:0000313" key="2">
    <source>
        <dbReference type="EMBL" id="MBD3923253.1"/>
    </source>
</evidence>
<reference evidence="2 3" key="1">
    <citation type="submission" date="2020-09" db="EMBL/GenBank/DDBJ databases">
        <title>novel species in genus Nocardioides.</title>
        <authorList>
            <person name="Zhang G."/>
        </authorList>
    </citation>
    <scope>NUCLEOTIDE SEQUENCE [LARGE SCALE GENOMIC DNA]</scope>
    <source>
        <strain evidence="2 3">KCTC 39551</strain>
    </source>
</reference>
<organism evidence="2 3">
    <name type="scientific">Nocardioides cavernae</name>
    <dbReference type="NCBI Taxonomy" id="1921566"/>
    <lineage>
        <taxon>Bacteria</taxon>
        <taxon>Bacillati</taxon>
        <taxon>Actinomycetota</taxon>
        <taxon>Actinomycetes</taxon>
        <taxon>Propionibacteriales</taxon>
        <taxon>Nocardioidaceae</taxon>
        <taxon>Nocardioides</taxon>
    </lineage>
</organism>
<comment type="caution">
    <text evidence="2">The sequence shown here is derived from an EMBL/GenBank/DDBJ whole genome shotgun (WGS) entry which is preliminary data.</text>
</comment>
<dbReference type="RefSeq" id="WP_191193141.1">
    <property type="nucleotide sequence ID" value="NZ_JACXYZ010000001.1"/>
</dbReference>
<gene>
    <name evidence="2" type="ORF">IEZ26_01355</name>
</gene>
<dbReference type="InterPro" id="IPR005135">
    <property type="entry name" value="Endo/exonuclease/phosphatase"/>
</dbReference>
<dbReference type="Proteomes" id="UP000618818">
    <property type="component" value="Unassembled WGS sequence"/>
</dbReference>
<name>A0ABR8N508_9ACTN</name>
<dbReference type="Pfam" id="PF03372">
    <property type="entry name" value="Exo_endo_phos"/>
    <property type="match status" value="1"/>
</dbReference>
<dbReference type="Gene3D" id="3.60.10.10">
    <property type="entry name" value="Endonuclease/exonuclease/phosphatase"/>
    <property type="match status" value="1"/>
</dbReference>
<dbReference type="InterPro" id="IPR036691">
    <property type="entry name" value="Endo/exonu/phosph_ase_sf"/>
</dbReference>
<proteinExistence type="predicted"/>
<dbReference type="EMBL" id="JACXYZ010000001">
    <property type="protein sequence ID" value="MBD3923253.1"/>
    <property type="molecule type" value="Genomic_DNA"/>
</dbReference>
<protein>
    <submittedName>
        <fullName evidence="2">Endonuclease/exonuclease/phosphatase family protein</fullName>
    </submittedName>
</protein>
<dbReference type="SUPFAM" id="SSF56219">
    <property type="entry name" value="DNase I-like"/>
    <property type="match status" value="1"/>
</dbReference>
<keyword evidence="2" id="KW-0540">Nuclease</keyword>